<evidence type="ECO:0000256" key="1">
    <source>
        <dbReference type="SAM" id="Coils"/>
    </source>
</evidence>
<dbReference type="EMBL" id="JABFNF010000678">
    <property type="protein sequence ID" value="MBA1890019.1"/>
    <property type="molecule type" value="Genomic_DNA"/>
</dbReference>
<feature type="coiled-coil region" evidence="1">
    <location>
        <begin position="60"/>
        <end position="92"/>
    </location>
</feature>
<protein>
    <submittedName>
        <fullName evidence="2">Uncharacterized protein</fullName>
    </submittedName>
</protein>
<reference evidence="2 3" key="1">
    <citation type="submission" date="2020-05" db="EMBL/GenBank/DDBJ databases">
        <title>Epidemiological investigations into extended-spectrum beta-lactam resistant Escherichia coli ST457 carried by Australian Silver gulls identified clonal lineages that cause ExPEC disease.</title>
        <authorList>
            <person name="Nesporova K."/>
            <person name="Wyrsch E.R."/>
            <person name="Valcek A."/>
            <person name="Bitar I."/>
            <person name="Chaw K."/>
            <person name="Harris P."/>
            <person name="Hrabak J."/>
            <person name="Djordjevic S.P."/>
            <person name="Dolejska M."/>
        </authorList>
    </citation>
    <scope>NUCLEOTIDE SEQUENCE [LARGE SCALE GENOMIC DNA]</scope>
    <source>
        <strain evidence="2 3">CE1966</strain>
    </source>
</reference>
<organism evidence="2 3">
    <name type="scientific">Escherichia coli</name>
    <dbReference type="NCBI Taxonomy" id="562"/>
    <lineage>
        <taxon>Bacteria</taxon>
        <taxon>Pseudomonadati</taxon>
        <taxon>Pseudomonadota</taxon>
        <taxon>Gammaproteobacteria</taxon>
        <taxon>Enterobacterales</taxon>
        <taxon>Enterobacteriaceae</taxon>
        <taxon>Escherichia</taxon>
    </lineage>
</organism>
<dbReference type="Proteomes" id="UP000523197">
    <property type="component" value="Unassembled WGS sequence"/>
</dbReference>
<comment type="caution">
    <text evidence="2">The sequence shown here is derived from an EMBL/GenBank/DDBJ whole genome shotgun (WGS) entry which is preliminary data.</text>
</comment>
<gene>
    <name evidence="2" type="ORF">HLX92_28310</name>
</gene>
<evidence type="ECO:0000313" key="2">
    <source>
        <dbReference type="EMBL" id="MBA1890019.1"/>
    </source>
</evidence>
<evidence type="ECO:0000313" key="3">
    <source>
        <dbReference type="Proteomes" id="UP000523197"/>
    </source>
</evidence>
<sequence length="98" mass="10968">PKCCGEGTGQLYMADTTLLDGDARQLYAGSKLGKYGVEILLEDKAAARRELLRLLSAGGALCADKRLQELEIERRRIENQKLRKEIETVEDNEHPQPV</sequence>
<proteinExistence type="predicted"/>
<dbReference type="AlphaFoldDB" id="A0A8T3LH32"/>
<feature type="non-terminal residue" evidence="2">
    <location>
        <position position="1"/>
    </location>
</feature>
<feature type="non-terminal residue" evidence="2">
    <location>
        <position position="98"/>
    </location>
</feature>
<keyword evidence="1" id="KW-0175">Coiled coil</keyword>
<accession>A0A8T3LH32</accession>
<name>A0A8T3LH32_ECOLX</name>